<accession>A0A1H9UEK5</accession>
<proteinExistence type="predicted"/>
<organism evidence="1 2">
    <name type="scientific">Lachnobacterium bovis</name>
    <dbReference type="NCBI Taxonomy" id="140626"/>
    <lineage>
        <taxon>Bacteria</taxon>
        <taxon>Bacillati</taxon>
        <taxon>Bacillota</taxon>
        <taxon>Clostridia</taxon>
        <taxon>Lachnospirales</taxon>
        <taxon>Lachnospiraceae</taxon>
        <taxon>Lachnobacterium</taxon>
    </lineage>
</organism>
<dbReference type="EMBL" id="FOGW01000028">
    <property type="protein sequence ID" value="SES07701.1"/>
    <property type="molecule type" value="Genomic_DNA"/>
</dbReference>
<keyword evidence="2" id="KW-1185">Reference proteome</keyword>
<evidence type="ECO:0000313" key="2">
    <source>
        <dbReference type="Proteomes" id="UP000182471"/>
    </source>
</evidence>
<gene>
    <name evidence="1" type="ORF">SAMN02910429_02060</name>
</gene>
<protein>
    <submittedName>
        <fullName evidence="1">Uncharacterized protein</fullName>
    </submittedName>
</protein>
<dbReference type="AlphaFoldDB" id="A0A1H9UEK5"/>
<name>A0A1H9UEK5_9FIRM</name>
<dbReference type="Proteomes" id="UP000182471">
    <property type="component" value="Unassembled WGS sequence"/>
</dbReference>
<dbReference type="RefSeq" id="WP_074730897.1">
    <property type="nucleotide sequence ID" value="NZ_FOGW01000028.1"/>
</dbReference>
<evidence type="ECO:0000313" key="1">
    <source>
        <dbReference type="EMBL" id="SES07701.1"/>
    </source>
</evidence>
<reference evidence="2" key="1">
    <citation type="submission" date="2016-10" db="EMBL/GenBank/DDBJ databases">
        <authorList>
            <person name="Varghese N."/>
            <person name="Submissions S."/>
        </authorList>
    </citation>
    <scope>NUCLEOTIDE SEQUENCE [LARGE SCALE GENOMIC DNA]</scope>
    <source>
        <strain evidence="2">S1b</strain>
    </source>
</reference>
<sequence>MTLSCDDDCVSKTGKSAVAFTPPEGSSISGLEGRVGTQGMGLYGGAHQVYLDYRAVPSDWIEITTTNWER</sequence>